<evidence type="ECO:0000259" key="1">
    <source>
        <dbReference type="PROSITE" id="PS51855"/>
    </source>
</evidence>
<dbReference type="SUPFAM" id="SSF52335">
    <property type="entry name" value="Methylglyoxal synthase-like"/>
    <property type="match status" value="1"/>
</dbReference>
<dbReference type="EMBL" id="JARACI010000881">
    <property type="protein sequence ID" value="MDD9206431.1"/>
    <property type="molecule type" value="Genomic_DNA"/>
</dbReference>
<keyword evidence="3" id="KW-1185">Reference proteome</keyword>
<dbReference type="Proteomes" id="UP001165561">
    <property type="component" value="Unassembled WGS sequence"/>
</dbReference>
<protein>
    <recommendedName>
        <fullName evidence="1">MGS-like domain-containing protein</fullName>
    </recommendedName>
</protein>
<accession>A0ABT5TWK3</accession>
<gene>
    <name evidence="2" type="ORF">PU560_08105</name>
</gene>
<dbReference type="InterPro" id="IPR036914">
    <property type="entry name" value="MGS-like_dom_sf"/>
</dbReference>
<feature type="non-terminal residue" evidence="2">
    <location>
        <position position="1"/>
    </location>
</feature>
<feature type="domain" description="MGS-like" evidence="1">
    <location>
        <begin position="1"/>
        <end position="66"/>
    </location>
</feature>
<proteinExistence type="predicted"/>
<dbReference type="Gene3D" id="3.40.50.1380">
    <property type="entry name" value="Methylglyoxal synthase-like domain"/>
    <property type="match status" value="1"/>
</dbReference>
<name>A0ABT5TWK3_9MICO</name>
<evidence type="ECO:0000313" key="2">
    <source>
        <dbReference type="EMBL" id="MDD9206431.1"/>
    </source>
</evidence>
<reference evidence="2" key="1">
    <citation type="submission" date="2023-02" db="EMBL/GenBank/DDBJ databases">
        <title>Georgenia sp.10Sc9-8, isolated from a soil sample collected from the Taklamakan desert.</title>
        <authorList>
            <person name="Liu S."/>
        </authorList>
    </citation>
    <scope>NUCLEOTIDE SEQUENCE</scope>
    <source>
        <strain evidence="2">10Sc9-8</strain>
    </source>
</reference>
<dbReference type="PROSITE" id="PS51855">
    <property type="entry name" value="MGS"/>
    <property type="match status" value="1"/>
</dbReference>
<dbReference type="InterPro" id="IPR011607">
    <property type="entry name" value="MGS-like_dom"/>
</dbReference>
<organism evidence="2 3">
    <name type="scientific">Georgenia halotolerans</name>
    <dbReference type="NCBI Taxonomy" id="3028317"/>
    <lineage>
        <taxon>Bacteria</taxon>
        <taxon>Bacillati</taxon>
        <taxon>Actinomycetota</taxon>
        <taxon>Actinomycetes</taxon>
        <taxon>Micrococcales</taxon>
        <taxon>Bogoriellaceae</taxon>
        <taxon>Georgenia</taxon>
    </lineage>
</organism>
<comment type="caution">
    <text evidence="2">The sequence shown here is derived from an EMBL/GenBank/DDBJ whole genome shotgun (WGS) entry which is preliminary data.</text>
</comment>
<evidence type="ECO:0000313" key="3">
    <source>
        <dbReference type="Proteomes" id="UP001165561"/>
    </source>
</evidence>
<sequence>MVVNTPDGQGARADGYDIRTATTAADKPIVTTVQQFGAAVQAIESITRAPFTVASLQEHDAARVARQEGDVLVGTGG</sequence>